<dbReference type="EMBL" id="CAKOAT010294043">
    <property type="protein sequence ID" value="CAH8360777.1"/>
    <property type="molecule type" value="Genomic_DNA"/>
</dbReference>
<dbReference type="Pfam" id="PF14215">
    <property type="entry name" value="bHLH-MYC_N"/>
    <property type="match status" value="1"/>
</dbReference>
<evidence type="ECO:0000259" key="3">
    <source>
        <dbReference type="Pfam" id="PF14215"/>
    </source>
</evidence>
<evidence type="ECO:0000256" key="1">
    <source>
        <dbReference type="ARBA" id="ARBA00023015"/>
    </source>
</evidence>
<feature type="domain" description="Transcription factor MYC/MYB N-terminal" evidence="3">
    <location>
        <begin position="9"/>
        <end position="111"/>
    </location>
</feature>
<proteinExistence type="predicted"/>
<dbReference type="AlphaFoldDB" id="A0ABC8KWW1"/>
<evidence type="ECO:0000313" key="5">
    <source>
        <dbReference type="Proteomes" id="UP001642260"/>
    </source>
</evidence>
<evidence type="ECO:0000256" key="2">
    <source>
        <dbReference type="ARBA" id="ARBA00023163"/>
    </source>
</evidence>
<dbReference type="Proteomes" id="UP001642260">
    <property type="component" value="Unassembled WGS sequence"/>
</dbReference>
<accession>A0ABC8KWW1</accession>
<keyword evidence="5" id="KW-1185">Reference proteome</keyword>
<keyword evidence="2" id="KW-0804">Transcription</keyword>
<organism evidence="4 5">
    <name type="scientific">Eruca vesicaria subsp. sativa</name>
    <name type="common">Garden rocket</name>
    <name type="synonym">Eruca sativa</name>
    <dbReference type="NCBI Taxonomy" id="29727"/>
    <lineage>
        <taxon>Eukaryota</taxon>
        <taxon>Viridiplantae</taxon>
        <taxon>Streptophyta</taxon>
        <taxon>Embryophyta</taxon>
        <taxon>Tracheophyta</taxon>
        <taxon>Spermatophyta</taxon>
        <taxon>Magnoliopsida</taxon>
        <taxon>eudicotyledons</taxon>
        <taxon>Gunneridae</taxon>
        <taxon>Pentapetalae</taxon>
        <taxon>rosids</taxon>
        <taxon>malvids</taxon>
        <taxon>Brassicales</taxon>
        <taxon>Brassicaceae</taxon>
        <taxon>Brassiceae</taxon>
        <taxon>Eruca</taxon>
    </lineage>
</organism>
<evidence type="ECO:0000313" key="4">
    <source>
        <dbReference type="EMBL" id="CAH8360777.1"/>
    </source>
</evidence>
<keyword evidence="1" id="KW-0805">Transcription regulation</keyword>
<comment type="caution">
    <text evidence="4">The sequence shown here is derived from an EMBL/GenBank/DDBJ whole genome shotgun (WGS) entry which is preliminary data.</text>
</comment>
<dbReference type="InterPro" id="IPR025610">
    <property type="entry name" value="MYC/MYB_N"/>
</dbReference>
<protein>
    <recommendedName>
        <fullName evidence="3">Transcription factor MYC/MYB N-terminal domain-containing protein</fullName>
    </recommendedName>
</protein>
<gene>
    <name evidence="4" type="ORF">ERUC_LOCUS26533</name>
</gene>
<name>A0ABC8KWW1_ERUVS</name>
<sequence length="119" mass="13996">MMRGGERVKEFLRLFVDSREWDFCVIWKLGDDPSKFIEWVGCCCSGSYIDKNIKHEHEEEEGQNMSSMCRDEDYKHHIRTLACEALSRFPLFMPLYPGIHGEVVMSKTPKWDVVKGLFM</sequence>
<reference evidence="4 5" key="1">
    <citation type="submission" date="2022-03" db="EMBL/GenBank/DDBJ databases">
        <authorList>
            <person name="Macdonald S."/>
            <person name="Ahmed S."/>
            <person name="Newling K."/>
        </authorList>
    </citation>
    <scope>NUCLEOTIDE SEQUENCE [LARGE SCALE GENOMIC DNA]</scope>
</reference>